<accession>S3CFV2</accession>
<protein>
    <submittedName>
        <fullName evidence="2">Uncharacterized protein</fullName>
    </submittedName>
</protein>
<organism evidence="2 3">
    <name type="scientific">Glarea lozoyensis (strain ATCC 20868 / MF5171)</name>
    <dbReference type="NCBI Taxonomy" id="1116229"/>
    <lineage>
        <taxon>Eukaryota</taxon>
        <taxon>Fungi</taxon>
        <taxon>Dikarya</taxon>
        <taxon>Ascomycota</taxon>
        <taxon>Pezizomycotina</taxon>
        <taxon>Leotiomycetes</taxon>
        <taxon>Helotiales</taxon>
        <taxon>Helotiaceae</taxon>
        <taxon>Glarea</taxon>
    </lineage>
</organism>
<feature type="compositionally biased region" description="Basic and acidic residues" evidence="1">
    <location>
        <begin position="397"/>
        <end position="406"/>
    </location>
</feature>
<reference evidence="2 3" key="1">
    <citation type="journal article" date="2013" name="BMC Genomics">
        <title>Genomics-driven discovery of the pneumocandin biosynthetic gene cluster in the fungus Glarea lozoyensis.</title>
        <authorList>
            <person name="Chen L."/>
            <person name="Yue Q."/>
            <person name="Zhang X."/>
            <person name="Xiang M."/>
            <person name="Wang C."/>
            <person name="Li S."/>
            <person name="Che Y."/>
            <person name="Ortiz-Lopez F.J."/>
            <person name="Bills G.F."/>
            <person name="Liu X."/>
            <person name="An Z."/>
        </authorList>
    </citation>
    <scope>NUCLEOTIDE SEQUENCE [LARGE SCALE GENOMIC DNA]</scope>
    <source>
        <strain evidence="3">ATCC 20868 / MF5171</strain>
    </source>
</reference>
<feature type="compositionally biased region" description="Basic and acidic residues" evidence="1">
    <location>
        <begin position="457"/>
        <end position="470"/>
    </location>
</feature>
<feature type="compositionally biased region" description="Basic residues" evidence="1">
    <location>
        <begin position="446"/>
        <end position="456"/>
    </location>
</feature>
<dbReference type="GeneID" id="19467035"/>
<dbReference type="PANTHER" id="PTHR37048">
    <property type="entry name" value="QUESTIONABLE PROTEIN"/>
    <property type="match status" value="1"/>
</dbReference>
<dbReference type="PANTHER" id="PTHR37048:SF2">
    <property type="entry name" value="QUESTIONABLE PROTEIN"/>
    <property type="match status" value="1"/>
</dbReference>
<feature type="region of interest" description="Disordered" evidence="1">
    <location>
        <begin position="326"/>
        <end position="493"/>
    </location>
</feature>
<dbReference type="KEGG" id="glz:GLAREA_07984"/>
<dbReference type="OrthoDB" id="3537171at2759"/>
<evidence type="ECO:0000313" key="2">
    <source>
        <dbReference type="EMBL" id="EPE24134.1"/>
    </source>
</evidence>
<dbReference type="AlphaFoldDB" id="S3CFV2"/>
<dbReference type="STRING" id="1116229.S3CFV2"/>
<feature type="compositionally biased region" description="Basic and acidic residues" evidence="1">
    <location>
        <begin position="359"/>
        <end position="389"/>
    </location>
</feature>
<dbReference type="EMBL" id="KE145373">
    <property type="protein sequence ID" value="EPE24134.1"/>
    <property type="molecule type" value="Genomic_DNA"/>
</dbReference>
<proteinExistence type="predicted"/>
<dbReference type="RefSeq" id="XP_008088222.1">
    <property type="nucleotide sequence ID" value="XM_008090031.1"/>
</dbReference>
<dbReference type="HOGENOM" id="CLU_565053_0_0_1"/>
<feature type="compositionally biased region" description="Basic residues" evidence="1">
    <location>
        <begin position="471"/>
        <end position="493"/>
    </location>
</feature>
<keyword evidence="3" id="KW-1185">Reference proteome</keyword>
<evidence type="ECO:0000256" key="1">
    <source>
        <dbReference type="SAM" id="MobiDB-lite"/>
    </source>
</evidence>
<evidence type="ECO:0000313" key="3">
    <source>
        <dbReference type="Proteomes" id="UP000016922"/>
    </source>
</evidence>
<sequence length="493" mass="56574">MHTITFNLITPSDAPRIAEGTIMFLPPHDQIPAGTYTDPSMNIGAYNHPIVILSCPKSPLRLDSKVEIAIMTSFHGTSIRTHLASKGIVTATGAEAAAKAGYLRVVTASKPHALGTLKLRNGKGMKRDCSYVGLRNTYTIALGALARYGGVREEVDAYRLTAHALRVLVGGIEERRGREGKTVRRRSVGAEKEKVEKERKDRIVREIEREVLSSTTVGARDEDIVMTERRKSVGNIVKGRAQDLIKEIPKEFLSPTALRARAREEKKRAAMEPRRRSRRLSSIVLQGLENSYGIVEKENKGDPEEELKSKKDSLNRDVLMGQLKFKQQRKGIEQKKTSRREKPKTQKEVHKLLKAKSQKLQERQELHRSAEEKLKLSKQRKLAEQEKLAKHVKANKLKKEQEEKHILGQQKLQEQKKQQQKLKQEEKLKQQKKAEEKQRVVEQQRLKKQRKIHQKTRVIEKKKVKEQRILKKEKKLKQGKKKVQLNRKKAKKL</sequence>
<dbReference type="Proteomes" id="UP000016922">
    <property type="component" value="Unassembled WGS sequence"/>
</dbReference>
<feature type="compositionally biased region" description="Basic and acidic residues" evidence="1">
    <location>
        <begin position="413"/>
        <end position="445"/>
    </location>
</feature>
<name>S3CFV2_GLAL2</name>
<gene>
    <name evidence="2" type="ORF">GLAREA_07984</name>
</gene>